<evidence type="ECO:0000256" key="2">
    <source>
        <dbReference type="SAM" id="Phobius"/>
    </source>
</evidence>
<evidence type="ECO:0000256" key="1">
    <source>
        <dbReference type="SAM" id="MobiDB-lite"/>
    </source>
</evidence>
<feature type="transmembrane region" description="Helical" evidence="2">
    <location>
        <begin position="6"/>
        <end position="23"/>
    </location>
</feature>
<reference evidence="4" key="1">
    <citation type="journal article" date="2019" name="Int. J. Syst. Evol. Microbiol.">
        <title>The Global Catalogue of Microorganisms (GCM) 10K type strain sequencing project: providing services to taxonomists for standard genome sequencing and annotation.</title>
        <authorList>
            <consortium name="The Broad Institute Genomics Platform"/>
            <consortium name="The Broad Institute Genome Sequencing Center for Infectious Disease"/>
            <person name="Wu L."/>
            <person name="Ma J."/>
        </authorList>
    </citation>
    <scope>NUCLEOTIDE SEQUENCE [LARGE SCALE GENOMIC DNA]</scope>
    <source>
        <strain evidence="4">JCM 31037</strain>
    </source>
</reference>
<dbReference type="RefSeq" id="WP_377568800.1">
    <property type="nucleotide sequence ID" value="NZ_JBHTMP010000009.1"/>
</dbReference>
<keyword evidence="4" id="KW-1185">Reference proteome</keyword>
<accession>A0ABW3YBS0</accession>
<keyword evidence="2" id="KW-1133">Transmembrane helix</keyword>
<feature type="compositionally biased region" description="Low complexity" evidence="1">
    <location>
        <begin position="37"/>
        <end position="59"/>
    </location>
</feature>
<evidence type="ECO:0000313" key="3">
    <source>
        <dbReference type="EMBL" id="MFD1321056.1"/>
    </source>
</evidence>
<organism evidence="3 4">
    <name type="scientific">Micromonospora sonneratiae</name>
    <dbReference type="NCBI Taxonomy" id="1184706"/>
    <lineage>
        <taxon>Bacteria</taxon>
        <taxon>Bacillati</taxon>
        <taxon>Actinomycetota</taxon>
        <taxon>Actinomycetes</taxon>
        <taxon>Micromonosporales</taxon>
        <taxon>Micromonosporaceae</taxon>
        <taxon>Micromonospora</taxon>
    </lineage>
</organism>
<dbReference type="Proteomes" id="UP001597260">
    <property type="component" value="Unassembled WGS sequence"/>
</dbReference>
<protein>
    <submittedName>
        <fullName evidence="3">Uncharacterized protein</fullName>
    </submittedName>
</protein>
<dbReference type="EMBL" id="JBHTMP010000009">
    <property type="protein sequence ID" value="MFD1321056.1"/>
    <property type="molecule type" value="Genomic_DNA"/>
</dbReference>
<comment type="caution">
    <text evidence="3">The sequence shown here is derived from an EMBL/GenBank/DDBJ whole genome shotgun (WGS) entry which is preliminary data.</text>
</comment>
<feature type="region of interest" description="Disordered" evidence="1">
    <location>
        <begin position="31"/>
        <end position="70"/>
    </location>
</feature>
<sequence>MTWTWAIIGVAAAIGLVTGYLLWRDRSRRAASEDHAAVQQGQAAAHRHAASSAAAARPGPNHPENSHNYG</sequence>
<proteinExistence type="predicted"/>
<evidence type="ECO:0000313" key="4">
    <source>
        <dbReference type="Proteomes" id="UP001597260"/>
    </source>
</evidence>
<keyword evidence="2" id="KW-0812">Transmembrane</keyword>
<name>A0ABW3YBS0_9ACTN</name>
<keyword evidence="2" id="KW-0472">Membrane</keyword>
<gene>
    <name evidence="3" type="ORF">ACFQ4H_08145</name>
</gene>